<dbReference type="Proteomes" id="UP001501222">
    <property type="component" value="Unassembled WGS sequence"/>
</dbReference>
<gene>
    <name evidence="2" type="ORF">GCM10022235_58500</name>
</gene>
<dbReference type="Pfam" id="PF13517">
    <property type="entry name" value="FG-GAP_3"/>
    <property type="match status" value="1"/>
</dbReference>
<dbReference type="Gene3D" id="2.40.128.340">
    <property type="match status" value="1"/>
</dbReference>
<evidence type="ECO:0000313" key="2">
    <source>
        <dbReference type="EMBL" id="GAA3580508.1"/>
    </source>
</evidence>
<proteinExistence type="predicted"/>
<organism evidence="2 3">
    <name type="scientific">Kribbella ginsengisoli</name>
    <dbReference type="NCBI Taxonomy" id="363865"/>
    <lineage>
        <taxon>Bacteria</taxon>
        <taxon>Bacillati</taxon>
        <taxon>Actinomycetota</taxon>
        <taxon>Actinomycetes</taxon>
        <taxon>Propionibacteriales</taxon>
        <taxon>Kribbellaceae</taxon>
        <taxon>Kribbella</taxon>
    </lineage>
</organism>
<dbReference type="EMBL" id="BAABAA010000008">
    <property type="protein sequence ID" value="GAA3580508.1"/>
    <property type="molecule type" value="Genomic_DNA"/>
</dbReference>
<dbReference type="PANTHER" id="PTHR46580:SF2">
    <property type="entry name" value="MAM DOMAIN-CONTAINING PROTEIN"/>
    <property type="match status" value="1"/>
</dbReference>
<evidence type="ECO:0000313" key="3">
    <source>
        <dbReference type="Proteomes" id="UP001501222"/>
    </source>
</evidence>
<sequence length="286" mass="29898">MLSRNADGSHTVATKPMGEQPVWAWDPASKVVAGDYDGDGKDDLASIGKSGQSTATVALAYEDGSGKLIPVSSNLGSQFNAWAADPLVRVVAGDFNGDGKDDLLLHGRACYDVPQPGGGSRCERMIPIAYGAGGGQFSVEHHANVTFYDKAVVDGPGETADVVVGDFNADGNDDLVVYSRLENSQQAGTFNDWMGFIPLNGSTLFPPAVVNDRTLAERIMDPGATPVAGDFNKDGFDDIAVVGRFDQAAMPMEFFHGPNTGPTFSDAMVTSPATCPDLLGCSPTNG</sequence>
<protein>
    <recommendedName>
        <fullName evidence="4">VCBS repeat-containing protein</fullName>
    </recommendedName>
</protein>
<evidence type="ECO:0008006" key="4">
    <source>
        <dbReference type="Google" id="ProtNLM"/>
    </source>
</evidence>
<name>A0ABP6YDQ5_9ACTN</name>
<keyword evidence="1" id="KW-0732">Signal</keyword>
<reference evidence="3" key="1">
    <citation type="journal article" date="2019" name="Int. J. Syst. Evol. Microbiol.">
        <title>The Global Catalogue of Microorganisms (GCM) 10K type strain sequencing project: providing services to taxonomists for standard genome sequencing and annotation.</title>
        <authorList>
            <consortium name="The Broad Institute Genomics Platform"/>
            <consortium name="The Broad Institute Genome Sequencing Center for Infectious Disease"/>
            <person name="Wu L."/>
            <person name="Ma J."/>
        </authorList>
    </citation>
    <scope>NUCLEOTIDE SEQUENCE [LARGE SCALE GENOMIC DNA]</scope>
    <source>
        <strain evidence="3">JCM 16928</strain>
    </source>
</reference>
<dbReference type="InterPro" id="IPR013517">
    <property type="entry name" value="FG-GAP"/>
</dbReference>
<dbReference type="PANTHER" id="PTHR46580">
    <property type="entry name" value="SENSOR KINASE-RELATED"/>
    <property type="match status" value="1"/>
</dbReference>
<dbReference type="Gene3D" id="2.130.10.130">
    <property type="entry name" value="Integrin alpha, N-terminal"/>
    <property type="match status" value="1"/>
</dbReference>
<dbReference type="SUPFAM" id="SSF69318">
    <property type="entry name" value="Integrin alpha N-terminal domain"/>
    <property type="match status" value="1"/>
</dbReference>
<comment type="caution">
    <text evidence="2">The sequence shown here is derived from an EMBL/GenBank/DDBJ whole genome shotgun (WGS) entry which is preliminary data.</text>
</comment>
<keyword evidence="3" id="KW-1185">Reference proteome</keyword>
<dbReference type="InterPro" id="IPR028994">
    <property type="entry name" value="Integrin_alpha_N"/>
</dbReference>
<accession>A0ABP6YDQ5</accession>
<evidence type="ECO:0000256" key="1">
    <source>
        <dbReference type="ARBA" id="ARBA00022729"/>
    </source>
</evidence>